<feature type="transmembrane region" description="Helical" evidence="1">
    <location>
        <begin position="27"/>
        <end position="48"/>
    </location>
</feature>
<name>A0AAW1IBW1_POPJA</name>
<organism evidence="2 3">
    <name type="scientific">Popillia japonica</name>
    <name type="common">Japanese beetle</name>
    <dbReference type="NCBI Taxonomy" id="7064"/>
    <lineage>
        <taxon>Eukaryota</taxon>
        <taxon>Metazoa</taxon>
        <taxon>Ecdysozoa</taxon>
        <taxon>Arthropoda</taxon>
        <taxon>Hexapoda</taxon>
        <taxon>Insecta</taxon>
        <taxon>Pterygota</taxon>
        <taxon>Neoptera</taxon>
        <taxon>Endopterygota</taxon>
        <taxon>Coleoptera</taxon>
        <taxon>Polyphaga</taxon>
        <taxon>Scarabaeiformia</taxon>
        <taxon>Scarabaeidae</taxon>
        <taxon>Rutelinae</taxon>
        <taxon>Popillia</taxon>
    </lineage>
</organism>
<keyword evidence="1" id="KW-0472">Membrane</keyword>
<dbReference type="AlphaFoldDB" id="A0AAW1IBW1"/>
<evidence type="ECO:0000313" key="3">
    <source>
        <dbReference type="Proteomes" id="UP001458880"/>
    </source>
</evidence>
<comment type="caution">
    <text evidence="2">The sequence shown here is derived from an EMBL/GenBank/DDBJ whole genome shotgun (WGS) entry which is preliminary data.</text>
</comment>
<dbReference type="EMBL" id="JASPKY010000688">
    <property type="protein sequence ID" value="KAK9686692.1"/>
    <property type="molecule type" value="Genomic_DNA"/>
</dbReference>
<evidence type="ECO:0000313" key="2">
    <source>
        <dbReference type="EMBL" id="KAK9686692.1"/>
    </source>
</evidence>
<reference evidence="2 3" key="1">
    <citation type="journal article" date="2024" name="BMC Genomics">
        <title>De novo assembly and annotation of Popillia japonica's genome with initial clues to its potential as an invasive pest.</title>
        <authorList>
            <person name="Cucini C."/>
            <person name="Boschi S."/>
            <person name="Funari R."/>
            <person name="Cardaioli E."/>
            <person name="Iannotti N."/>
            <person name="Marturano G."/>
            <person name="Paoli F."/>
            <person name="Bruttini M."/>
            <person name="Carapelli A."/>
            <person name="Frati F."/>
            <person name="Nardi F."/>
        </authorList>
    </citation>
    <scope>NUCLEOTIDE SEQUENCE [LARGE SCALE GENOMIC DNA]</scope>
    <source>
        <strain evidence="2">DMR45628</strain>
    </source>
</reference>
<dbReference type="Proteomes" id="UP001458880">
    <property type="component" value="Unassembled WGS sequence"/>
</dbReference>
<keyword evidence="1" id="KW-1133">Transmembrane helix</keyword>
<accession>A0AAW1IBW1</accession>
<keyword evidence="3" id="KW-1185">Reference proteome</keyword>
<gene>
    <name evidence="2" type="ORF">QE152_g37001</name>
</gene>
<keyword evidence="1" id="KW-0812">Transmembrane</keyword>
<proteinExistence type="predicted"/>
<protein>
    <submittedName>
        <fullName evidence="2">Uncharacterized protein</fullName>
    </submittedName>
</protein>
<evidence type="ECO:0000256" key="1">
    <source>
        <dbReference type="SAM" id="Phobius"/>
    </source>
</evidence>
<sequence>MVNDWIIRLGYTFINNLFRISYEKEQAWLMIGLFVWDILLSTICLGYLMKKSRLLVNDWIIRLGYTFINNLFRISYEKEQAFLQKLLDETMLTARILSMMMRKVMQRKTN</sequence>